<feature type="compositionally biased region" description="Gly residues" evidence="2">
    <location>
        <begin position="448"/>
        <end position="460"/>
    </location>
</feature>
<evidence type="ECO:0000256" key="3">
    <source>
        <dbReference type="SAM" id="SignalP"/>
    </source>
</evidence>
<keyword evidence="3" id="KW-0732">Signal</keyword>
<feature type="compositionally biased region" description="Basic and acidic residues" evidence="2">
    <location>
        <begin position="262"/>
        <end position="273"/>
    </location>
</feature>
<evidence type="ECO:0008006" key="6">
    <source>
        <dbReference type="Google" id="ProtNLM"/>
    </source>
</evidence>
<dbReference type="PANTHER" id="PTHR43591">
    <property type="entry name" value="METHYLTRANSFERASE"/>
    <property type="match status" value="1"/>
</dbReference>
<dbReference type="Gene3D" id="3.40.50.150">
    <property type="entry name" value="Vaccinia Virus protein VP39"/>
    <property type="match status" value="1"/>
</dbReference>
<dbReference type="Proteomes" id="UP000265631">
    <property type="component" value="Unassembled WGS sequence"/>
</dbReference>
<keyword evidence="5" id="KW-1185">Reference proteome</keyword>
<comment type="similarity">
    <text evidence="1">Belongs to the methyltransferase superfamily. LaeA methyltransferase family.</text>
</comment>
<feature type="compositionally biased region" description="Low complexity" evidence="2">
    <location>
        <begin position="27"/>
        <end position="44"/>
    </location>
</feature>
<sequence>MQQPWKLRVLALCLATGLSGVSAQDFTTSTYDTTTGTEASTDTGIPIVEPVPSTEIALPETTSAPYIEGPASSATSEAQVEIQPTSADKEESTRFPVFPNPESTPLVESASEDVPQLPSTETQPQVVVPSTETQPLEVGTPTDISIPINTATGSAETVDATTGPVEAPTEPAQSGPAQDASTEQSQPVAESTTNVPPPAVPTESTGSAEPTSQVVEQPPVVSSGSTEAAEPTQGNPAPEHTTETSAEVSQPAEPTTQPQEPPVEKTTTEEKPQEVSTESAPIAAEHTTEKEAPQETTEKEVPQETTEKEAPKESSEAEVPEQTSQSQEPAEPTQDGPDPKPTDDKDEAPSSDNQPGQTSAPDEPKQTTANPEPSPTEDGIVTGTNGAVVTYVPEQDKDFSDFTGTTTTTDDGGAAIVLFPGGWFWKPSGNLPAGILPPPPAVIPGPPGGGAGGGPGGNGDGNNDEDEDDDKQSTKKEEKSTTAETTAKSTEATTTSTEGCSAVEIEDCTRTISYFTTDGTLTHTEFGDCPTIASCATGTQATATTTVSAEVEEGVEMQIDEADIDIPDNFNDPVSDDTASRFEEVMDEYWGDATSAGIETTAEATTTAESTETTSETKAEETTTAEATTEATTENTTSVPSTLITKTRKTESSEESSGTTSDGTSSDTITSMISSTEVPTTTTSTQRTYYPCVPHGGPRVENPYCACETTSDGKQLVATAPMVSYACDVYTEFPMSLYTTPPPAPTPTIFNEPYTQTDAGTVLVWQSYSLREWKIMSQPITNTIGLGSPSTVSTPVPTATDTNGSGSSICSSSDKNVRNALSSACDKAINQLEDDKVYDKYTGRYEQMGSILKTLTFGKASCIVQFSCDDYGIGMKGSDIKKLREDHREDAVDPDFDSALEVPLEDPSTSSLRSSLLQFAQENGRTYHKLSEGKYAFPNDDAENDRLDLQDNLYLITLDGKRALNPGADTATRVLDMGTGTGLWALEFADEHPAAEVIGVDLSPIQPPFVPPNCTFEIDDLEKDWTWKKPFDFIFSRMMTGSFSDPQAMAHKAYENLSPGGWYEIQDIQIPVLCDDGTLNPATSPLMKWQEGLIQGSRKIGRPLGESDKYKSIVENAGFQNVVETIYRWPTNSWPKDAKLKELGKWNLVNFDAGLEGVSLALFTRVLGWSKEEVLKLCADVRRELRDPKVHGYWKIYVVYGQKPEKTKD</sequence>
<feature type="compositionally biased region" description="Low complexity" evidence="2">
    <location>
        <begin position="212"/>
        <end position="225"/>
    </location>
</feature>
<feature type="compositionally biased region" description="Low complexity" evidence="2">
    <location>
        <begin position="482"/>
        <end position="499"/>
    </location>
</feature>
<protein>
    <recommendedName>
        <fullName evidence="6">Methyltransferase domain-containing protein</fullName>
    </recommendedName>
</protein>
<comment type="caution">
    <text evidence="4">The sequence shown here is derived from an EMBL/GenBank/DDBJ whole genome shotgun (WGS) entry which is preliminary data.</text>
</comment>
<dbReference type="CDD" id="cd02440">
    <property type="entry name" value="AdoMet_MTases"/>
    <property type="match status" value="1"/>
</dbReference>
<evidence type="ECO:0000313" key="5">
    <source>
        <dbReference type="Proteomes" id="UP000265631"/>
    </source>
</evidence>
<reference evidence="4 5" key="1">
    <citation type="journal article" date="2018" name="PLoS Pathog.">
        <title>Evolution of structural diversity of trichothecenes, a family of toxins produced by plant pathogenic and entomopathogenic fungi.</title>
        <authorList>
            <person name="Proctor R.H."/>
            <person name="McCormick S.P."/>
            <person name="Kim H.S."/>
            <person name="Cardoza R.E."/>
            <person name="Stanley A.M."/>
            <person name="Lindo L."/>
            <person name="Kelly A."/>
            <person name="Brown D.W."/>
            <person name="Lee T."/>
            <person name="Vaughan M.M."/>
            <person name="Alexander N.J."/>
            <person name="Busman M."/>
            <person name="Gutierrez S."/>
        </authorList>
    </citation>
    <scope>NUCLEOTIDE SEQUENCE [LARGE SCALE GENOMIC DNA]</scope>
    <source>
        <strain evidence="4 5">NRRL 13405</strain>
    </source>
</reference>
<feature type="compositionally biased region" description="Basic and acidic residues" evidence="2">
    <location>
        <begin position="286"/>
        <end position="315"/>
    </location>
</feature>
<feature type="compositionally biased region" description="Polar residues" evidence="2">
    <location>
        <begin position="350"/>
        <end position="371"/>
    </location>
</feature>
<dbReference type="EMBL" id="PXXK01000347">
    <property type="protein sequence ID" value="RFN45592.1"/>
    <property type="molecule type" value="Genomic_DNA"/>
</dbReference>
<gene>
    <name evidence="4" type="ORF">FIE12Z_10146</name>
</gene>
<dbReference type="InterPro" id="IPR029063">
    <property type="entry name" value="SAM-dependent_MTases_sf"/>
</dbReference>
<feature type="region of interest" description="Disordered" evidence="2">
    <location>
        <begin position="788"/>
        <end position="810"/>
    </location>
</feature>
<dbReference type="GO" id="GO:0008168">
    <property type="term" value="F:methyltransferase activity"/>
    <property type="evidence" value="ECO:0007669"/>
    <property type="project" value="TreeGrafter"/>
</dbReference>
<feature type="compositionally biased region" description="Low complexity" evidence="2">
    <location>
        <begin position="602"/>
        <end position="614"/>
    </location>
</feature>
<dbReference type="InterPro" id="IPR029167">
    <property type="entry name" value="Mug117"/>
</dbReference>
<feature type="compositionally biased region" description="Polar residues" evidence="2">
    <location>
        <begin position="171"/>
        <end position="194"/>
    </location>
</feature>
<feature type="compositionally biased region" description="Polar residues" evidence="2">
    <location>
        <begin position="202"/>
        <end position="211"/>
    </location>
</feature>
<feature type="compositionally biased region" description="Basic and acidic residues" evidence="2">
    <location>
        <begin position="471"/>
        <end position="481"/>
    </location>
</feature>
<evidence type="ECO:0000313" key="4">
    <source>
        <dbReference type="EMBL" id="RFN45592.1"/>
    </source>
</evidence>
<feature type="compositionally biased region" description="Polar residues" evidence="2">
    <location>
        <begin position="117"/>
        <end position="134"/>
    </location>
</feature>
<feature type="region of interest" description="Disordered" evidence="2">
    <location>
        <begin position="27"/>
        <end position="47"/>
    </location>
</feature>
<dbReference type="AlphaFoldDB" id="A0A395MCE8"/>
<feature type="region of interest" description="Disordered" evidence="2">
    <location>
        <begin position="602"/>
        <end position="688"/>
    </location>
</feature>
<name>A0A395MCE8_9HYPO</name>
<dbReference type="SUPFAM" id="SSF53335">
    <property type="entry name" value="S-adenosyl-L-methionine-dependent methyltransferases"/>
    <property type="match status" value="1"/>
</dbReference>
<feature type="compositionally biased region" description="Low complexity" evidence="2">
    <location>
        <begin position="403"/>
        <end position="413"/>
    </location>
</feature>
<feature type="compositionally biased region" description="Polar residues" evidence="2">
    <location>
        <begin position="72"/>
        <end position="86"/>
    </location>
</feature>
<feature type="compositionally biased region" description="Low complexity" evidence="2">
    <location>
        <begin position="622"/>
        <end position="638"/>
    </location>
</feature>
<dbReference type="STRING" id="2594813.A0A395MCE8"/>
<proteinExistence type="inferred from homology"/>
<feature type="compositionally biased region" description="Pro residues" evidence="2">
    <location>
        <begin position="435"/>
        <end position="447"/>
    </location>
</feature>
<feature type="compositionally biased region" description="Low complexity" evidence="2">
    <location>
        <begin position="655"/>
        <end position="688"/>
    </location>
</feature>
<feature type="chain" id="PRO_5017462288" description="Methyltransferase domain-containing protein" evidence="3">
    <location>
        <begin position="24"/>
        <end position="1209"/>
    </location>
</feature>
<dbReference type="Pfam" id="PF13489">
    <property type="entry name" value="Methyltransf_23"/>
    <property type="match status" value="1"/>
</dbReference>
<organism evidence="4 5">
    <name type="scientific">Fusarium flagelliforme</name>
    <dbReference type="NCBI Taxonomy" id="2675880"/>
    <lineage>
        <taxon>Eukaryota</taxon>
        <taxon>Fungi</taxon>
        <taxon>Dikarya</taxon>
        <taxon>Ascomycota</taxon>
        <taxon>Pezizomycotina</taxon>
        <taxon>Sordariomycetes</taxon>
        <taxon>Hypocreomycetidae</taxon>
        <taxon>Hypocreales</taxon>
        <taxon>Nectriaceae</taxon>
        <taxon>Fusarium</taxon>
        <taxon>Fusarium incarnatum-equiseti species complex</taxon>
    </lineage>
</organism>
<dbReference type="Pfam" id="PF15474">
    <property type="entry name" value="MU117"/>
    <property type="match status" value="1"/>
</dbReference>
<feature type="signal peptide" evidence="3">
    <location>
        <begin position="1"/>
        <end position="23"/>
    </location>
</feature>
<feature type="region of interest" description="Disordered" evidence="2">
    <location>
        <begin position="64"/>
        <end position="415"/>
    </location>
</feature>
<feature type="region of interest" description="Disordered" evidence="2">
    <location>
        <begin position="435"/>
        <end position="500"/>
    </location>
</feature>
<dbReference type="PANTHER" id="PTHR43591:SF31">
    <property type="entry name" value="LAEA-LIKE, PUTATIVE (AFU_ORTHOLOGUE AFUA_8G01930)-RELATED"/>
    <property type="match status" value="1"/>
</dbReference>
<evidence type="ECO:0000256" key="1">
    <source>
        <dbReference type="ARBA" id="ARBA00038158"/>
    </source>
</evidence>
<evidence type="ECO:0000256" key="2">
    <source>
        <dbReference type="SAM" id="MobiDB-lite"/>
    </source>
</evidence>
<accession>A0A395MCE8</accession>